<keyword evidence="1" id="KW-0472">Membrane</keyword>
<dbReference type="AlphaFoldDB" id="A0A2S6HG16"/>
<dbReference type="Gene3D" id="2.60.40.1580">
    <property type="entry name" value="Particulate methane monooxygenase, b subunit. Chain: A, domain 3"/>
    <property type="match status" value="1"/>
</dbReference>
<reference evidence="2 3" key="1">
    <citation type="submission" date="2018-02" db="EMBL/GenBank/DDBJ databases">
        <title>Subsurface microbial communities from deep shales in Ohio and West Virginia, USA.</title>
        <authorList>
            <person name="Wrighton K."/>
        </authorList>
    </citation>
    <scope>NUCLEOTIDE SEQUENCE [LARGE SCALE GENOMIC DNA]</scope>
    <source>
        <strain evidence="2 3">OWC-DMM</strain>
    </source>
</reference>
<feature type="transmembrane region" description="Helical" evidence="1">
    <location>
        <begin position="185"/>
        <end position="203"/>
    </location>
</feature>
<dbReference type="InterPro" id="IPR006833">
    <property type="entry name" value="NH3_CH4_mOase_B"/>
</dbReference>
<dbReference type="RefSeq" id="WP_104428142.1">
    <property type="nucleotide sequence ID" value="NZ_PTIZ01000003.1"/>
</dbReference>
<gene>
    <name evidence="2" type="ORF">B0F87_10317</name>
</gene>
<dbReference type="GO" id="GO:0004497">
    <property type="term" value="F:monooxygenase activity"/>
    <property type="evidence" value="ECO:0007669"/>
    <property type="project" value="UniProtKB-KW"/>
</dbReference>
<evidence type="ECO:0000256" key="1">
    <source>
        <dbReference type="SAM" id="Phobius"/>
    </source>
</evidence>
<dbReference type="Proteomes" id="UP000240010">
    <property type="component" value="Unassembled WGS sequence"/>
</dbReference>
<protein>
    <submittedName>
        <fullName evidence="2">Methane/ammonia monooxygenase subunit B</fullName>
    </submittedName>
</protein>
<dbReference type="EMBL" id="PTIZ01000003">
    <property type="protein sequence ID" value="PPK76412.1"/>
    <property type="molecule type" value="Genomic_DNA"/>
</dbReference>
<sequence>MKQLLIKCMVSLGFILSLYTLNIATVMAHGEKALEPFIRMRTIQWYDVQWDKQKFNVNEEVSVSGKFHVAEDWPVSVPKPEAAFLNISTPGPVLIRTERYLNGKPFMNSVALQPGGDYNFKIVLKGRLPGRYHIHPFFNLKNAGQVMGPGVWLEVTGNASDFSNEVKTINGEVIDMETYGLGNGIFWHLFWGLLATAWLLWWLRRPLFIPRYRMLQAGGLEDELVTPNDRLIAKAMLVGVPLLVLAVNEMTISEYPKAIPLQASLDQILPLSAQVNAGVVDVETLKAEYRIPERSMEFTVKVNNRSENPVQIGEFSTANVHFLNKDLQAAYQGDSTTMTAFEGLSLENPAPIQPGEQRTMTITARDGFWESEKLNGLIRDADSRIGGLLFLYDSVTATRYISSITAAVIPKFN</sequence>
<accession>A0A2S6HG16</accession>
<keyword evidence="2" id="KW-0503">Monooxygenase</keyword>
<dbReference type="InterPro" id="IPR023303">
    <property type="entry name" value="NH3_CH4_mOase_suB_C"/>
</dbReference>
<keyword evidence="2" id="KW-0560">Oxidoreductase</keyword>
<dbReference type="Pfam" id="PF04744">
    <property type="entry name" value="Monooxygenase_B"/>
    <property type="match status" value="1"/>
</dbReference>
<dbReference type="Gene3D" id="1.10.287.710">
    <property type="entry name" value="Helix hairpin bin"/>
    <property type="match status" value="1"/>
</dbReference>
<comment type="caution">
    <text evidence="2">The sequence shown here is derived from an EMBL/GenBank/DDBJ whole genome shotgun (WGS) entry which is preliminary data.</text>
</comment>
<keyword evidence="1" id="KW-1133">Transmembrane helix</keyword>
<organism evidence="2 3">
    <name type="scientific">Methylobacter tundripaludum</name>
    <dbReference type="NCBI Taxonomy" id="173365"/>
    <lineage>
        <taxon>Bacteria</taxon>
        <taxon>Pseudomonadati</taxon>
        <taxon>Pseudomonadota</taxon>
        <taxon>Gammaproteobacteria</taxon>
        <taxon>Methylococcales</taxon>
        <taxon>Methylococcaceae</taxon>
        <taxon>Methylobacter</taxon>
    </lineage>
</organism>
<dbReference type="NCBIfam" id="TIGR03079">
    <property type="entry name" value="CH4_NH3mon_ox_B"/>
    <property type="match status" value="1"/>
</dbReference>
<name>A0A2S6HG16_9GAMM</name>
<dbReference type="InterPro" id="IPR023141">
    <property type="entry name" value="NH3_CH4_mOase_suB_hlx_hairpin"/>
</dbReference>
<dbReference type="InterPro" id="IPR023301">
    <property type="entry name" value="NH3_CH4_mOase_suB_N"/>
</dbReference>
<dbReference type="NCBIfam" id="NF041640">
    <property type="entry name" value="AmoB_BACT"/>
    <property type="match status" value="1"/>
</dbReference>
<keyword evidence="1" id="KW-0812">Transmembrane</keyword>
<dbReference type="Gene3D" id="2.60.120.570">
    <property type="entry name" value="Particulate methane monooxygenase, b subunit. Chain: A, domain 1"/>
    <property type="match status" value="1"/>
</dbReference>
<evidence type="ECO:0000313" key="2">
    <source>
        <dbReference type="EMBL" id="PPK76412.1"/>
    </source>
</evidence>
<proteinExistence type="predicted"/>
<evidence type="ECO:0000313" key="3">
    <source>
        <dbReference type="Proteomes" id="UP000240010"/>
    </source>
</evidence>